<sequence length="287" mass="32093">MCSSARGAPGRANSVRTVPDFEFGFNICILNTNVLRLKILNELLSELSLNDQELARSLTHLQRSIDPSSFASKLSNDSALEARLSEEIESRLSSILEFLGGDVDIPLLDQIHKEIEDIASLESELSSTWSSSIDVISRINELHITLQTELLDAISTIPPALNKKHKADNALSAAVIEASLVKLSFMRARSHQKFYGYVSKTQPDATMIKALSIAQDKLRDEADDLLEEERALDSQIEEYARLMRLVDGSSESDRAGFAQIVEDYIRVEKETEECRRDLRRLGWTGPD</sequence>
<dbReference type="AlphaFoldDB" id="A0A1Q3ELT1"/>
<dbReference type="EMBL" id="BDGU01000589">
    <property type="protein sequence ID" value="GAW08150.1"/>
    <property type="molecule type" value="Genomic_DNA"/>
</dbReference>
<reference evidence="2 3" key="2">
    <citation type="submission" date="2017-02" db="EMBL/GenBank/DDBJ databases">
        <title>A genome survey and senescence transcriptome analysis in Lentinula edodes.</title>
        <authorList>
            <person name="Sakamoto Y."/>
            <person name="Nakade K."/>
            <person name="Sato S."/>
            <person name="Yoshida Y."/>
            <person name="Miyazaki K."/>
            <person name="Natsume S."/>
            <person name="Konno N."/>
        </authorList>
    </citation>
    <scope>NUCLEOTIDE SEQUENCE [LARGE SCALE GENOMIC DNA]</scope>
    <source>
        <strain evidence="2 3">NBRC 111202</strain>
    </source>
</reference>
<dbReference type="Proteomes" id="UP000188533">
    <property type="component" value="Unassembled WGS sequence"/>
</dbReference>
<reference evidence="2 3" key="1">
    <citation type="submission" date="2016-08" db="EMBL/GenBank/DDBJ databases">
        <authorList>
            <consortium name="Lentinula edodes genome sequencing consortium"/>
            <person name="Sakamoto Y."/>
            <person name="Nakade K."/>
            <person name="Sato S."/>
            <person name="Yoshida Y."/>
            <person name="Miyazaki K."/>
            <person name="Natsume S."/>
            <person name="Konno N."/>
        </authorList>
    </citation>
    <scope>NUCLEOTIDE SEQUENCE [LARGE SCALE GENOMIC DNA]</scope>
    <source>
        <strain evidence="2 3">NBRC 111202</strain>
    </source>
</reference>
<organism evidence="2 3">
    <name type="scientific">Lentinula edodes</name>
    <name type="common">Shiitake mushroom</name>
    <name type="synonym">Lentinus edodes</name>
    <dbReference type="NCBI Taxonomy" id="5353"/>
    <lineage>
        <taxon>Eukaryota</taxon>
        <taxon>Fungi</taxon>
        <taxon>Dikarya</taxon>
        <taxon>Basidiomycota</taxon>
        <taxon>Agaricomycotina</taxon>
        <taxon>Agaricomycetes</taxon>
        <taxon>Agaricomycetidae</taxon>
        <taxon>Agaricales</taxon>
        <taxon>Marasmiineae</taxon>
        <taxon>Omphalotaceae</taxon>
        <taxon>Lentinula</taxon>
    </lineage>
</organism>
<keyword evidence="1" id="KW-0175">Coiled coil</keyword>
<proteinExistence type="predicted"/>
<accession>A0A1Q3ELT1</accession>
<feature type="coiled-coil region" evidence="1">
    <location>
        <begin position="208"/>
        <end position="245"/>
    </location>
</feature>
<evidence type="ECO:0000256" key="1">
    <source>
        <dbReference type="SAM" id="Coils"/>
    </source>
</evidence>
<comment type="caution">
    <text evidence="2">The sequence shown here is derived from an EMBL/GenBank/DDBJ whole genome shotgun (WGS) entry which is preliminary data.</text>
</comment>
<evidence type="ECO:0000313" key="3">
    <source>
        <dbReference type="Proteomes" id="UP000188533"/>
    </source>
</evidence>
<evidence type="ECO:0000313" key="2">
    <source>
        <dbReference type="EMBL" id="GAW08150.1"/>
    </source>
</evidence>
<keyword evidence="3" id="KW-1185">Reference proteome</keyword>
<name>A0A1Q3ELT1_LENED</name>
<gene>
    <name evidence="2" type="ORF">LENED_010196</name>
</gene>
<protein>
    <submittedName>
        <fullName evidence="2">Protein</fullName>
    </submittedName>
</protein>